<dbReference type="OrthoDB" id="9757917at2"/>
<dbReference type="SUPFAM" id="SSF52980">
    <property type="entry name" value="Restriction endonuclease-like"/>
    <property type="match status" value="1"/>
</dbReference>
<dbReference type="Gene3D" id="3.40.50.300">
    <property type="entry name" value="P-loop containing nucleotide triphosphate hydrolases"/>
    <property type="match status" value="3"/>
</dbReference>
<evidence type="ECO:0000259" key="8">
    <source>
        <dbReference type="Pfam" id="PF18741"/>
    </source>
</evidence>
<organism evidence="9 10">
    <name type="scientific">Lichenibacterium ramalinae</name>
    <dbReference type="NCBI Taxonomy" id="2316527"/>
    <lineage>
        <taxon>Bacteria</taxon>
        <taxon>Pseudomonadati</taxon>
        <taxon>Pseudomonadota</taxon>
        <taxon>Alphaproteobacteria</taxon>
        <taxon>Hyphomicrobiales</taxon>
        <taxon>Lichenihabitantaceae</taxon>
        <taxon>Lichenibacterium</taxon>
    </lineage>
</organism>
<dbReference type="InterPro" id="IPR049468">
    <property type="entry name" value="Restrct_endonuc-II-like_dom"/>
</dbReference>
<dbReference type="InterPro" id="IPR041679">
    <property type="entry name" value="DNA2/NAM7-like_C"/>
</dbReference>
<evidence type="ECO:0000256" key="2">
    <source>
        <dbReference type="ARBA" id="ARBA00022741"/>
    </source>
</evidence>
<reference evidence="9 10" key="1">
    <citation type="submission" date="2018-09" db="EMBL/GenBank/DDBJ databases">
        <authorList>
            <person name="Grouzdev D.S."/>
            <person name="Krutkina M.S."/>
        </authorList>
    </citation>
    <scope>NUCLEOTIDE SEQUENCE [LARGE SCALE GENOMIC DNA]</scope>
    <source>
        <strain evidence="9 10">RmlP001</strain>
    </source>
</reference>
<keyword evidence="10" id="KW-1185">Reference proteome</keyword>
<dbReference type="Pfam" id="PF13087">
    <property type="entry name" value="AAA_12"/>
    <property type="match status" value="1"/>
</dbReference>
<dbReference type="RefSeq" id="WP_129221146.1">
    <property type="nucleotide sequence ID" value="NZ_QYBC01000020.1"/>
</dbReference>
<dbReference type="InterPro" id="IPR027417">
    <property type="entry name" value="P-loop_NTPase"/>
</dbReference>
<sequence>MPWRAHPGFCAGDGAAEDGPLNAFDTAADARTGAEKLVDLLDYIEQVVRLDERVAFRLADHRLPDGTAMAIRSADVAGLPGIALDVGDGEAAAWMVVDRLPRVPPPPPPPGLAPWLAEIADPDTLPEPKPEILRTVTAGERSALLAADRAAEEDFAPVPARDGGEGHGDYDLRLRFAEQPGLGEQLAAWRDGIGQDGIGRDGCWADWAAAERLRRRTAALYGQLYRVQQVLELGGGEGAVEAVWGIGTVRWRGETRTVERPLVDCAVEIELGEDGRLTVRPTGAEPRVDLKPYEEMGCEGLGQLEAAVRAHLARAEAEDGLSPFRPDSFEPLLRLAAARLAADGSYRAEGEPSPGGTGPEIAGDWVLYARPRSQHVVLDDIARFRAAAEAGRPVDGLAARLVTPPADAVGPGWTALGPTLGDTQGPDAAPSFGPAPGDVFFPKPFNDDQVAIVHRLAEAEGLVVQGPPGTGKTHTIANIICHAMALGQRVLVVSRGEAALSVLRDQLPEKVRPLTIAILSSERQGLRQVEGALREIQAVVEESRPEIRLAAIRRCEAEIVKIRGRLAAIDAEVDGIAGLQDRPIGPAGELPADLARVLAEDRGAIAWFDDPPELYVGETGLDAALMARLAAARAAVGDHLDHAAADLPDPKDLPAAEALAAWHDDLLGAEALAAAAAAGPARPLHVAPPAAEAAARAASALRNLAEAAEALAGQAWLAPHIAAALARDGSDWGAALVGCCDAWRATEAERGRLAALAVDLPAGIEADPEAREAVARAARGERPWPRLSLGHAPAKDRVAAIRVGAQPPGREPAAWQAVADALALAAARAALAAKWRHLAAESGLDAGAEPGGPGPAARLLDRAEAARTALAALGLPGLDPLAVVALARDAAAARGLAAQLDAAAGAARLVAVRAGIEALAARFPGADRTSVMARQIAEQLVGRADLQADRVGGLWRALLARIGDVRALDAAFAAIRAAAAAVEAAGAPRWAARLRADPAPGILPADWARAWDRAVAERRLADIDRSDALSALARERDAADRRGRKLFVELVRERAFLALERRLSPRVKSALVEYVRALGRLGKGTGKGAGRHRRVARDAMARCYDAVPCWIMPTWRVAEQLPSDMAAFDLVILDEASQSDVTELPALLRGRKILAVGDDRQVSPTPPFVSQGKVAQLRHRYLSRLPYAALLEPGESLYDLMRAVFPDSRLMLKEHFRCVEPIIRFSMSFYPETLVPLRVPAAGERLDPPLVDILVPHGKRDGARKINRAEADVIVEEVAALIAGPEGAGRSVGVISLIGAEQAELVRVLLTERIGEEAMQRHRVLCSNSAGFQGNERDVVFLSMVADRSRRTSLTTLPYEQRFNVAASRARDRLVLVRSVTADDLAVNDLKHRLIAHFERPMPSAPPDADLAARCESGFERDVLARLVALGYRVESQVGSQGFRIDLVVEDLEGRRLAVECDGDSFHGPERWREDMRRQRILERVGWRFWRCFASSFYRDPDGVMADLVATLERDGIAPVAGEAGRAAVARVVEHRVAAAPAAPAPAPGGPEPRGERIGIGDRVALLFPDRRRLTLRLTEGADDRPGGLLSIATPLGAAVARAEEGEEVEVAEAGGAATRVLVEAVMRAA</sequence>
<dbReference type="GO" id="GO:0016787">
    <property type="term" value="F:hydrolase activity"/>
    <property type="evidence" value="ECO:0007669"/>
    <property type="project" value="UniProtKB-KW"/>
</dbReference>
<reference evidence="9 10" key="2">
    <citation type="submission" date="2019-02" db="EMBL/GenBank/DDBJ databases">
        <title>'Lichenibacterium ramalinii' gen. nov. sp. nov., 'Lichenibacterium minor' gen. nov. sp. nov.</title>
        <authorList>
            <person name="Pankratov T."/>
        </authorList>
    </citation>
    <scope>NUCLEOTIDE SEQUENCE [LARGE SCALE GENOMIC DNA]</scope>
    <source>
        <strain evidence="9 10">RmlP001</strain>
    </source>
</reference>
<dbReference type="Pfam" id="PF18741">
    <property type="entry name" value="MTES_1575"/>
    <property type="match status" value="1"/>
</dbReference>
<evidence type="ECO:0000313" key="10">
    <source>
        <dbReference type="Proteomes" id="UP000289411"/>
    </source>
</evidence>
<dbReference type="PANTHER" id="PTHR43788:SF8">
    <property type="entry name" value="DNA-BINDING PROTEIN SMUBP-2"/>
    <property type="match status" value="1"/>
</dbReference>
<evidence type="ECO:0000259" key="6">
    <source>
        <dbReference type="Pfam" id="PF13086"/>
    </source>
</evidence>
<dbReference type="GO" id="GO:0005524">
    <property type="term" value="F:ATP binding"/>
    <property type="evidence" value="ECO:0007669"/>
    <property type="project" value="UniProtKB-KW"/>
</dbReference>
<dbReference type="Gene3D" id="3.10.50.30">
    <property type="entry name" value="Transcription elongation factor, GreA/GreB, C-terminal domain"/>
    <property type="match status" value="1"/>
</dbReference>
<dbReference type="SUPFAM" id="SSF52540">
    <property type="entry name" value="P-loop containing nucleoside triphosphate hydrolases"/>
    <property type="match status" value="1"/>
</dbReference>
<accession>A0A4Q2R6X7</accession>
<dbReference type="GO" id="GO:0043139">
    <property type="term" value="F:5'-3' DNA helicase activity"/>
    <property type="evidence" value="ECO:0007669"/>
    <property type="project" value="TreeGrafter"/>
</dbReference>
<dbReference type="InterPro" id="IPR050534">
    <property type="entry name" value="Coronavir_polyprotein_1ab"/>
</dbReference>
<dbReference type="GO" id="GO:0032784">
    <property type="term" value="P:regulation of DNA-templated transcription elongation"/>
    <property type="evidence" value="ECO:0007669"/>
    <property type="project" value="InterPro"/>
</dbReference>
<evidence type="ECO:0000256" key="4">
    <source>
        <dbReference type="ARBA" id="ARBA00022806"/>
    </source>
</evidence>
<dbReference type="PANTHER" id="PTHR43788">
    <property type="entry name" value="DNA2/NAM7 HELICASE FAMILY MEMBER"/>
    <property type="match status" value="1"/>
</dbReference>
<dbReference type="InterPro" id="IPR041677">
    <property type="entry name" value="DNA2/NAM7_AAA_11"/>
</dbReference>
<evidence type="ECO:0000256" key="1">
    <source>
        <dbReference type="ARBA" id="ARBA00007913"/>
    </source>
</evidence>
<dbReference type="Proteomes" id="UP000289411">
    <property type="component" value="Unassembled WGS sequence"/>
</dbReference>
<proteinExistence type="inferred from homology"/>
<evidence type="ECO:0000256" key="5">
    <source>
        <dbReference type="ARBA" id="ARBA00022840"/>
    </source>
</evidence>
<evidence type="ECO:0000313" key="9">
    <source>
        <dbReference type="EMBL" id="RYB02382.1"/>
    </source>
</evidence>
<feature type="domain" description="DNA2/NAM7 helicase-like C-terminal" evidence="7">
    <location>
        <begin position="1197"/>
        <end position="1377"/>
    </location>
</feature>
<gene>
    <name evidence="9" type="ORF">D3272_20830</name>
</gene>
<comment type="caution">
    <text evidence="9">The sequence shown here is derived from an EMBL/GenBank/DDBJ whole genome shotgun (WGS) entry which is preliminary data.</text>
</comment>
<keyword evidence="5" id="KW-0067">ATP-binding</keyword>
<protein>
    <submittedName>
        <fullName evidence="9">DNA helicase</fullName>
    </submittedName>
</protein>
<evidence type="ECO:0000259" key="7">
    <source>
        <dbReference type="Pfam" id="PF13087"/>
    </source>
</evidence>
<dbReference type="Pfam" id="PF13086">
    <property type="entry name" value="AAA_11"/>
    <property type="match status" value="1"/>
</dbReference>
<dbReference type="InterPro" id="IPR047187">
    <property type="entry name" value="SF1_C_Upf1"/>
</dbReference>
<keyword evidence="3" id="KW-0378">Hydrolase</keyword>
<dbReference type="GO" id="GO:0003677">
    <property type="term" value="F:DNA binding"/>
    <property type="evidence" value="ECO:0007669"/>
    <property type="project" value="InterPro"/>
</dbReference>
<keyword evidence="4 9" id="KW-0347">Helicase</keyword>
<keyword evidence="2" id="KW-0547">Nucleotide-binding</keyword>
<dbReference type="EMBL" id="QYBC01000020">
    <property type="protein sequence ID" value="RYB02382.1"/>
    <property type="molecule type" value="Genomic_DNA"/>
</dbReference>
<feature type="domain" description="DNA2/NAM7 helicase helicase" evidence="6">
    <location>
        <begin position="445"/>
        <end position="509"/>
    </location>
</feature>
<feature type="domain" description="Restriction endonuclease type II-like" evidence="8">
    <location>
        <begin position="1419"/>
        <end position="1512"/>
    </location>
</feature>
<dbReference type="InterPro" id="IPR011335">
    <property type="entry name" value="Restrct_endonuc-II-like"/>
</dbReference>
<dbReference type="CDD" id="cd18808">
    <property type="entry name" value="SF1_C_Upf1"/>
    <property type="match status" value="1"/>
</dbReference>
<dbReference type="InterPro" id="IPR036953">
    <property type="entry name" value="GreA/GreB_C_sf"/>
</dbReference>
<evidence type="ECO:0000256" key="3">
    <source>
        <dbReference type="ARBA" id="ARBA00022801"/>
    </source>
</evidence>
<comment type="similarity">
    <text evidence="1">Belongs to the DNA2/NAM7 helicase family.</text>
</comment>
<dbReference type="Gene3D" id="3.40.960.10">
    <property type="entry name" value="VSR Endonuclease"/>
    <property type="match status" value="1"/>
</dbReference>
<name>A0A4Q2R6X7_9HYPH</name>